<dbReference type="PROSITE" id="PS50887">
    <property type="entry name" value="GGDEF"/>
    <property type="match status" value="1"/>
</dbReference>
<dbReference type="PANTHER" id="PTHR44757:SF2">
    <property type="entry name" value="BIOFILM ARCHITECTURE MAINTENANCE PROTEIN MBAA"/>
    <property type="match status" value="1"/>
</dbReference>
<dbReference type="RefSeq" id="WP_124966786.1">
    <property type="nucleotide sequence ID" value="NZ_RRAZ01000055.1"/>
</dbReference>
<evidence type="ECO:0000259" key="2">
    <source>
        <dbReference type="PROSITE" id="PS50112"/>
    </source>
</evidence>
<proteinExistence type="predicted"/>
<feature type="domain" description="EAL" evidence="4">
    <location>
        <begin position="641"/>
        <end position="896"/>
    </location>
</feature>
<dbReference type="NCBIfam" id="TIGR00254">
    <property type="entry name" value="GGDEF"/>
    <property type="match status" value="1"/>
</dbReference>
<feature type="transmembrane region" description="Helical" evidence="1">
    <location>
        <begin position="53"/>
        <end position="75"/>
    </location>
</feature>
<gene>
    <name evidence="6" type="ORF">EG244_19275</name>
</gene>
<evidence type="ECO:0000256" key="1">
    <source>
        <dbReference type="SAM" id="Phobius"/>
    </source>
</evidence>
<feature type="domain" description="PAS" evidence="2">
    <location>
        <begin position="211"/>
        <end position="266"/>
    </location>
</feature>
<sequence>MQSDPLRQIFHDSDVVLRAQFNGLRRQIPLMYALMTVNITFLTIATFDVVPRLHSLGGGLLLGLMSGIRAVIWLRRSRAEPVDIQRYLKTSVVVAAGISAVFGAWCYLLLTGVDPPRQPAIALYVFVGVISCCYCLQALPIAGWFVLIFGSVPVTAHLLTSGEWYLIGTGVMFICASVVIIHSLKTSYQTFADLLYSREEMHGLIEALQQSQEHYRASVELNPQIPWIADPTGALTELSPRWARLTGRPLSEGLGWGWLSALHPDDAVMARGGWEYVISVGGETRGDTRYRIRLADGSYRWFRARVSARRAPDGSVTAWYGNLEDIHEQVAAERRLQESEERYRLASLATNDIIWDLTFATNHILWNSAATAVLGYPADKEGVSVSWWMEKVHPDDREKLMDELTEILKTRQSLWASEFRGRAMSGEYRSLASRAYVVRNEEGKAIRLIGSLQDVTGQKEYEAGLYQSAHHDFLTGLANRAKFNQELQSALLKAEPQQSRVLLLVLDVDRFKGVNDGWGHDAGDTLLRELARRLQRSAPAAATVARLGGDEFALILPDPDGNGPPEDFVDDLIAALSQPVRFNGRQIGVSLSAGAAVAFTDGTTAEELHKSADLALYAAKKPGPGHIRFFEDGIRDEAMRETQMLSDARAALQDDSIVPFYQPKICLRSGAPSGFEALLRWQHPEGVRPPSAISAALADPALSVQLTNRMLDCVIADIVRWRAMGLQVGRIAVNGASGDFLRGDFAERILTRLAQAGLPPSVLEVEVTETVFLSQKARNVEEILQKLSRAGITIALDDFGTGYASLTHLKQFPVDTIKIDRSFISRLGGPGSEDSVIVDAVCELARKLGITTVAEGIETAIQASLLKARGCDVGQGYFFGHPVPASEVPELLKSGGPAAESGIFD</sequence>
<evidence type="ECO:0000313" key="6">
    <source>
        <dbReference type="EMBL" id="RRH68843.1"/>
    </source>
</evidence>
<dbReference type="SMART" id="SM00091">
    <property type="entry name" value="PAS"/>
    <property type="match status" value="2"/>
</dbReference>
<feature type="transmembrane region" description="Helical" evidence="1">
    <location>
        <begin position="28"/>
        <end position="47"/>
    </location>
</feature>
<dbReference type="CDD" id="cd01949">
    <property type="entry name" value="GGDEF"/>
    <property type="match status" value="1"/>
</dbReference>
<evidence type="ECO:0000259" key="3">
    <source>
        <dbReference type="PROSITE" id="PS50113"/>
    </source>
</evidence>
<dbReference type="InterPro" id="IPR013655">
    <property type="entry name" value="PAS_fold_3"/>
</dbReference>
<dbReference type="EMBL" id="RRAZ01000055">
    <property type="protein sequence ID" value="RRH68843.1"/>
    <property type="molecule type" value="Genomic_DNA"/>
</dbReference>
<dbReference type="OrthoDB" id="9814202at2"/>
<evidence type="ECO:0000259" key="4">
    <source>
        <dbReference type="PROSITE" id="PS50883"/>
    </source>
</evidence>
<dbReference type="InterPro" id="IPR029787">
    <property type="entry name" value="Nucleotide_cyclase"/>
</dbReference>
<feature type="transmembrane region" description="Helical" evidence="1">
    <location>
        <begin position="122"/>
        <end position="152"/>
    </location>
</feature>
<organism evidence="6 7">
    <name type="scientific">Falsigemmobacter faecalis</name>
    <dbReference type="NCBI Taxonomy" id="2488730"/>
    <lineage>
        <taxon>Bacteria</taxon>
        <taxon>Pseudomonadati</taxon>
        <taxon>Pseudomonadota</taxon>
        <taxon>Alphaproteobacteria</taxon>
        <taxon>Rhodobacterales</taxon>
        <taxon>Paracoccaceae</taxon>
        <taxon>Falsigemmobacter</taxon>
    </lineage>
</organism>
<dbReference type="InterPro" id="IPR000700">
    <property type="entry name" value="PAS-assoc_C"/>
</dbReference>
<dbReference type="Pfam" id="PF00990">
    <property type="entry name" value="GGDEF"/>
    <property type="match status" value="1"/>
</dbReference>
<dbReference type="NCBIfam" id="TIGR00229">
    <property type="entry name" value="sensory_box"/>
    <property type="match status" value="2"/>
</dbReference>
<dbReference type="Proteomes" id="UP000282125">
    <property type="component" value="Unassembled WGS sequence"/>
</dbReference>
<dbReference type="InterPro" id="IPR000160">
    <property type="entry name" value="GGDEF_dom"/>
</dbReference>
<dbReference type="SUPFAM" id="SSF141868">
    <property type="entry name" value="EAL domain-like"/>
    <property type="match status" value="1"/>
</dbReference>
<dbReference type="InterPro" id="IPR052155">
    <property type="entry name" value="Biofilm_reg_signaling"/>
</dbReference>
<dbReference type="Gene3D" id="3.30.450.20">
    <property type="entry name" value="PAS domain"/>
    <property type="match status" value="2"/>
</dbReference>
<feature type="transmembrane region" description="Helical" evidence="1">
    <location>
        <begin position="164"/>
        <end position="184"/>
    </location>
</feature>
<evidence type="ECO:0000313" key="7">
    <source>
        <dbReference type="Proteomes" id="UP000282125"/>
    </source>
</evidence>
<dbReference type="PROSITE" id="PS50112">
    <property type="entry name" value="PAS"/>
    <property type="match status" value="2"/>
</dbReference>
<feature type="domain" description="PAS" evidence="2">
    <location>
        <begin position="339"/>
        <end position="411"/>
    </location>
</feature>
<dbReference type="SMART" id="SM00086">
    <property type="entry name" value="PAC"/>
    <property type="match status" value="2"/>
</dbReference>
<keyword evidence="1" id="KW-0812">Transmembrane</keyword>
<dbReference type="InterPro" id="IPR035919">
    <property type="entry name" value="EAL_sf"/>
</dbReference>
<dbReference type="PANTHER" id="PTHR44757">
    <property type="entry name" value="DIGUANYLATE CYCLASE DGCP"/>
    <property type="match status" value="1"/>
</dbReference>
<reference evidence="6 7" key="1">
    <citation type="submission" date="2018-11" db="EMBL/GenBank/DDBJ databases">
        <title>Gemmobacter sp. nov., YIM 102744-1 draft genome.</title>
        <authorList>
            <person name="Li G."/>
            <person name="Jiang Y."/>
        </authorList>
    </citation>
    <scope>NUCLEOTIDE SEQUENCE [LARGE SCALE GENOMIC DNA]</scope>
    <source>
        <strain evidence="6 7">YIM 102744-1</strain>
    </source>
</reference>
<keyword evidence="7" id="KW-1185">Reference proteome</keyword>
<protein>
    <submittedName>
        <fullName evidence="6">EAL domain-containing protein</fullName>
    </submittedName>
</protein>
<dbReference type="PROSITE" id="PS50883">
    <property type="entry name" value="EAL"/>
    <property type="match status" value="1"/>
</dbReference>
<accession>A0A3P3D342</accession>
<name>A0A3P3D342_9RHOB</name>
<keyword evidence="1" id="KW-1133">Transmembrane helix</keyword>
<evidence type="ECO:0000259" key="5">
    <source>
        <dbReference type="PROSITE" id="PS50887"/>
    </source>
</evidence>
<dbReference type="InterPro" id="IPR035965">
    <property type="entry name" value="PAS-like_dom_sf"/>
</dbReference>
<dbReference type="SMART" id="SM00267">
    <property type="entry name" value="GGDEF"/>
    <property type="match status" value="1"/>
</dbReference>
<dbReference type="Pfam" id="PF08447">
    <property type="entry name" value="PAS_3"/>
    <property type="match status" value="2"/>
</dbReference>
<dbReference type="InterPro" id="IPR043128">
    <property type="entry name" value="Rev_trsase/Diguanyl_cyclase"/>
</dbReference>
<dbReference type="CDD" id="cd01948">
    <property type="entry name" value="EAL"/>
    <property type="match status" value="1"/>
</dbReference>
<dbReference type="AlphaFoldDB" id="A0A3P3D342"/>
<keyword evidence="1" id="KW-0472">Membrane</keyword>
<dbReference type="InterPro" id="IPR001610">
    <property type="entry name" value="PAC"/>
</dbReference>
<dbReference type="SUPFAM" id="SSF55073">
    <property type="entry name" value="Nucleotide cyclase"/>
    <property type="match status" value="1"/>
</dbReference>
<dbReference type="SUPFAM" id="SSF55785">
    <property type="entry name" value="PYP-like sensor domain (PAS domain)"/>
    <property type="match status" value="2"/>
</dbReference>
<dbReference type="Pfam" id="PF00563">
    <property type="entry name" value="EAL"/>
    <property type="match status" value="1"/>
</dbReference>
<dbReference type="InterPro" id="IPR001633">
    <property type="entry name" value="EAL_dom"/>
</dbReference>
<dbReference type="Gene3D" id="3.20.20.450">
    <property type="entry name" value="EAL domain"/>
    <property type="match status" value="1"/>
</dbReference>
<feature type="domain" description="GGDEF" evidence="5">
    <location>
        <begin position="499"/>
        <end position="632"/>
    </location>
</feature>
<comment type="caution">
    <text evidence="6">The sequence shown here is derived from an EMBL/GenBank/DDBJ whole genome shotgun (WGS) entry which is preliminary data.</text>
</comment>
<feature type="transmembrane region" description="Helical" evidence="1">
    <location>
        <begin position="87"/>
        <end position="110"/>
    </location>
</feature>
<dbReference type="PROSITE" id="PS50113">
    <property type="entry name" value="PAC"/>
    <property type="match status" value="2"/>
</dbReference>
<feature type="domain" description="PAC" evidence="3">
    <location>
        <begin position="286"/>
        <end position="338"/>
    </location>
</feature>
<dbReference type="CDD" id="cd00130">
    <property type="entry name" value="PAS"/>
    <property type="match status" value="2"/>
</dbReference>
<feature type="domain" description="PAC" evidence="3">
    <location>
        <begin position="415"/>
        <end position="467"/>
    </location>
</feature>
<dbReference type="Gene3D" id="3.30.70.270">
    <property type="match status" value="1"/>
</dbReference>
<dbReference type="InterPro" id="IPR000014">
    <property type="entry name" value="PAS"/>
</dbReference>
<dbReference type="SMART" id="SM00052">
    <property type="entry name" value="EAL"/>
    <property type="match status" value="1"/>
</dbReference>